<evidence type="ECO:0000313" key="1">
    <source>
        <dbReference type="EMBL" id="GCC46352.1"/>
    </source>
</evidence>
<organism evidence="1 2">
    <name type="scientific">Chiloscyllium punctatum</name>
    <name type="common">Brownbanded bambooshark</name>
    <name type="synonym">Hemiscyllium punctatum</name>
    <dbReference type="NCBI Taxonomy" id="137246"/>
    <lineage>
        <taxon>Eukaryota</taxon>
        <taxon>Metazoa</taxon>
        <taxon>Chordata</taxon>
        <taxon>Craniata</taxon>
        <taxon>Vertebrata</taxon>
        <taxon>Chondrichthyes</taxon>
        <taxon>Elasmobranchii</taxon>
        <taxon>Galeomorphii</taxon>
        <taxon>Galeoidea</taxon>
        <taxon>Orectolobiformes</taxon>
        <taxon>Hemiscylliidae</taxon>
        <taxon>Chiloscyllium</taxon>
    </lineage>
</organism>
<comment type="caution">
    <text evidence="1">The sequence shown here is derived from an EMBL/GenBank/DDBJ whole genome shotgun (WGS) entry which is preliminary data.</text>
</comment>
<dbReference type="AlphaFoldDB" id="A0A401TUN0"/>
<reference evidence="1 2" key="1">
    <citation type="journal article" date="2018" name="Nat. Ecol. Evol.">
        <title>Shark genomes provide insights into elasmobranch evolution and the origin of vertebrates.</title>
        <authorList>
            <person name="Hara Y"/>
            <person name="Yamaguchi K"/>
            <person name="Onimaru K"/>
            <person name="Kadota M"/>
            <person name="Koyanagi M"/>
            <person name="Keeley SD"/>
            <person name="Tatsumi K"/>
            <person name="Tanaka K"/>
            <person name="Motone F"/>
            <person name="Kageyama Y"/>
            <person name="Nozu R"/>
            <person name="Adachi N"/>
            <person name="Nishimura O"/>
            <person name="Nakagawa R"/>
            <person name="Tanegashima C"/>
            <person name="Kiyatake I"/>
            <person name="Matsumoto R"/>
            <person name="Murakumo K"/>
            <person name="Nishida K"/>
            <person name="Terakita A"/>
            <person name="Kuratani S"/>
            <person name="Sato K"/>
            <person name="Hyodo S Kuraku.S."/>
        </authorList>
    </citation>
    <scope>NUCLEOTIDE SEQUENCE [LARGE SCALE GENOMIC DNA]</scope>
</reference>
<proteinExistence type="predicted"/>
<evidence type="ECO:0000313" key="2">
    <source>
        <dbReference type="Proteomes" id="UP000287033"/>
    </source>
</evidence>
<sequence length="66" mass="7726">MDMTTLPALRTPAPLRPRLERLEFADRERGLTRRHFMLGCLGLAASQMVRLIDRLQQLPLLRIRFP</sequence>
<protein>
    <submittedName>
        <fullName evidence="1">Uncharacterized protein</fullName>
    </submittedName>
</protein>
<dbReference type="Proteomes" id="UP000287033">
    <property type="component" value="Unassembled WGS sequence"/>
</dbReference>
<gene>
    <name evidence="1" type="ORF">chiPu_0030331</name>
</gene>
<dbReference type="EMBL" id="BEZZ01180319">
    <property type="protein sequence ID" value="GCC46352.1"/>
    <property type="molecule type" value="Genomic_DNA"/>
</dbReference>
<accession>A0A401TUN0</accession>
<keyword evidence="2" id="KW-1185">Reference proteome</keyword>
<name>A0A401TUN0_CHIPU</name>